<evidence type="ECO:0000259" key="3">
    <source>
        <dbReference type="Pfam" id="PF13363"/>
    </source>
</evidence>
<comment type="caution">
    <text evidence="5">The sequence shown here is derived from an EMBL/GenBank/DDBJ whole genome shotgun (WGS) entry which is preliminary data.</text>
</comment>
<keyword evidence="6" id="KW-1185">Reference proteome</keyword>
<evidence type="ECO:0000313" key="5">
    <source>
        <dbReference type="EMBL" id="KAG5641026.1"/>
    </source>
</evidence>
<feature type="domain" description="Beta-galactosidase jelly roll" evidence="4">
    <location>
        <begin position="122"/>
        <end position="242"/>
    </location>
</feature>
<evidence type="ECO:0000256" key="1">
    <source>
        <dbReference type="ARBA" id="ARBA00022801"/>
    </source>
</evidence>
<dbReference type="SUPFAM" id="SSF117100">
    <property type="entry name" value="Beta-galactosidase LacA, domain 3"/>
    <property type="match status" value="1"/>
</dbReference>
<sequence>ETSTSDPLKNFWGLGTNESILVGGPYLVRSASISGTDLALRGDLKEGVRLTVIAPRKIRSITWNGENVSGDFSAQSSEVTAIGGFVAELQTSSMRDVNGGISVPRLRDWRFRDSLPEIGRKFDDSGWVEANKTNTNIPLKPYYGDGRVLYGCDYGFCENVVLWRGHFKATGAERSANLSINGGQAFSASVWLNDVFLNTSFGNSTNNQNIHEETDDLFTFPEDSLIPGQDNVITIVQDNMGLNETDGLNPDSSKSPRGIRGFKLDTGNFTSWKVQGKIGGYLNYPDKVRGILNEGGLFGERAGWHLPNFDTSIPSWSPRNLVDGLPRSAAGVGFFVTTFKLDIPEGFDVPLSFEFREPQGQPYRAFLFVNGWMMGKRIGNLG</sequence>
<gene>
    <name evidence="5" type="ORF">DXG03_006367</name>
</gene>
<dbReference type="Pfam" id="PF13364">
    <property type="entry name" value="BetaGal_ABD2"/>
    <property type="match status" value="2"/>
</dbReference>
<dbReference type="AlphaFoldDB" id="A0A9P7KAM7"/>
<dbReference type="Gene3D" id="2.60.120.260">
    <property type="entry name" value="Galactose-binding domain-like"/>
    <property type="match status" value="2"/>
</dbReference>
<dbReference type="InterPro" id="IPR036833">
    <property type="entry name" value="BetaGal_dom3_sf"/>
</dbReference>
<keyword evidence="2" id="KW-0326">Glycosidase</keyword>
<dbReference type="InterPro" id="IPR025300">
    <property type="entry name" value="BetaGal_jelly_roll_dom"/>
</dbReference>
<dbReference type="GO" id="GO:0004565">
    <property type="term" value="F:beta-galactosidase activity"/>
    <property type="evidence" value="ECO:0007669"/>
    <property type="project" value="UniProtKB-ARBA"/>
</dbReference>
<proteinExistence type="predicted"/>
<dbReference type="InterPro" id="IPR008979">
    <property type="entry name" value="Galactose-bd-like_sf"/>
</dbReference>
<feature type="non-terminal residue" evidence="5">
    <location>
        <position position="382"/>
    </location>
</feature>
<dbReference type="EMBL" id="JABCKV010000412">
    <property type="protein sequence ID" value="KAG5641026.1"/>
    <property type="molecule type" value="Genomic_DNA"/>
</dbReference>
<keyword evidence="1" id="KW-0378">Hydrolase</keyword>
<dbReference type="Proteomes" id="UP000775547">
    <property type="component" value="Unassembled WGS sequence"/>
</dbReference>
<feature type="domain" description="Beta-galactosidase" evidence="3">
    <location>
        <begin position="16"/>
        <end position="69"/>
    </location>
</feature>
<evidence type="ECO:0008006" key="7">
    <source>
        <dbReference type="Google" id="ProtNLM"/>
    </source>
</evidence>
<name>A0A9P7KAM7_9AGAR</name>
<protein>
    <recommendedName>
        <fullName evidence="7">Beta-galactosidase</fullName>
    </recommendedName>
</protein>
<dbReference type="Pfam" id="PF13363">
    <property type="entry name" value="BetaGal_dom3"/>
    <property type="match status" value="1"/>
</dbReference>
<dbReference type="OrthoDB" id="1657402at2759"/>
<accession>A0A9P7KAM7</accession>
<dbReference type="Gene3D" id="2.60.390.10">
    <property type="entry name" value="Beta-galactosidase, domain 3"/>
    <property type="match status" value="1"/>
</dbReference>
<feature type="domain" description="Beta-galactosidase jelly roll" evidence="4">
    <location>
        <begin position="298"/>
        <end position="378"/>
    </location>
</feature>
<reference evidence="5" key="1">
    <citation type="submission" date="2020-07" db="EMBL/GenBank/DDBJ databases">
        <authorList>
            <person name="Nieuwenhuis M."/>
            <person name="Van De Peppel L.J.J."/>
        </authorList>
    </citation>
    <scope>NUCLEOTIDE SEQUENCE</scope>
    <source>
        <strain evidence="5">AP01</strain>
        <tissue evidence="5">Mycelium</tissue>
    </source>
</reference>
<dbReference type="SUPFAM" id="SSF49785">
    <property type="entry name" value="Galactose-binding domain-like"/>
    <property type="match status" value="2"/>
</dbReference>
<evidence type="ECO:0000256" key="2">
    <source>
        <dbReference type="ARBA" id="ARBA00023295"/>
    </source>
</evidence>
<organism evidence="5 6">
    <name type="scientific">Asterophora parasitica</name>
    <dbReference type="NCBI Taxonomy" id="117018"/>
    <lineage>
        <taxon>Eukaryota</taxon>
        <taxon>Fungi</taxon>
        <taxon>Dikarya</taxon>
        <taxon>Basidiomycota</taxon>
        <taxon>Agaricomycotina</taxon>
        <taxon>Agaricomycetes</taxon>
        <taxon>Agaricomycetidae</taxon>
        <taxon>Agaricales</taxon>
        <taxon>Tricholomatineae</taxon>
        <taxon>Lyophyllaceae</taxon>
        <taxon>Asterophora</taxon>
    </lineage>
</organism>
<reference evidence="5" key="2">
    <citation type="submission" date="2021-10" db="EMBL/GenBank/DDBJ databases">
        <title>Phylogenomics reveals ancestral predisposition of the termite-cultivated fungus Termitomyces towards a domesticated lifestyle.</title>
        <authorList>
            <person name="Auxier B."/>
            <person name="Grum-Grzhimaylo A."/>
            <person name="Cardenas M.E."/>
            <person name="Lodge J.D."/>
            <person name="Laessoe T."/>
            <person name="Pedersen O."/>
            <person name="Smith M.E."/>
            <person name="Kuyper T.W."/>
            <person name="Franco-Molano E.A."/>
            <person name="Baroni T.J."/>
            <person name="Aanen D.K."/>
        </authorList>
    </citation>
    <scope>NUCLEOTIDE SEQUENCE</scope>
    <source>
        <strain evidence="5">AP01</strain>
        <tissue evidence="5">Mycelium</tissue>
    </source>
</reference>
<evidence type="ECO:0000313" key="6">
    <source>
        <dbReference type="Proteomes" id="UP000775547"/>
    </source>
</evidence>
<dbReference type="InterPro" id="IPR025972">
    <property type="entry name" value="BetaGal_dom3"/>
</dbReference>
<evidence type="ECO:0000259" key="4">
    <source>
        <dbReference type="Pfam" id="PF13364"/>
    </source>
</evidence>